<dbReference type="PANTHER" id="PTHR46481">
    <property type="entry name" value="ZINC FINGER BED DOMAIN-CONTAINING PROTEIN 4"/>
    <property type="match status" value="1"/>
</dbReference>
<dbReference type="EMBL" id="BLAL01000250">
    <property type="protein sequence ID" value="GES96426.1"/>
    <property type="molecule type" value="Genomic_DNA"/>
</dbReference>
<dbReference type="Proteomes" id="UP000615446">
    <property type="component" value="Unassembled WGS sequence"/>
</dbReference>
<evidence type="ECO:0000256" key="1">
    <source>
        <dbReference type="ARBA" id="ARBA00004123"/>
    </source>
</evidence>
<evidence type="ECO:0000256" key="6">
    <source>
        <dbReference type="SAM" id="MobiDB-lite"/>
    </source>
</evidence>
<proteinExistence type="predicted"/>
<dbReference type="AlphaFoldDB" id="A0A8H3QY88"/>
<keyword evidence="5" id="KW-0539">Nucleus</keyword>
<evidence type="ECO:0000313" key="8">
    <source>
        <dbReference type="Proteomes" id="UP000615446"/>
    </source>
</evidence>
<dbReference type="SUPFAM" id="SSF53098">
    <property type="entry name" value="Ribonuclease H-like"/>
    <property type="match status" value="1"/>
</dbReference>
<sequence>MTEEINPLTPLSDHDSEEKETEGFNQTASRPSNKQCLVKITDEQLCGKLYLNGNSTSNLIMHLARSHQITENTDLKGKSVQTTLINKILPHNETKQVQLHQSLVDWFIADSMLLKFVQSEMFKKFLHDLDPGFIVPDIKLIKKIIHSAYNYTLPLIVQYIEDHAISINLTTNLWTTRNRQGFIGVTCCFLDENFQLHELVLAVTYVRYPHTADHISDTLLELLDYWLLREKVNVIITDNGSNIKKAIKDMNEISSNITWQSCTAHTLQLVVGKGLACNPGKTSTYLRHCIADVATRWNSSFLAWKRLLEVKPYIDILSTTLPIANDADSKRDGERLSEIMLTKDEWELLHDLCEVLKGFAEATTYLGASKYVTHSIMSPLLKEIKKRVKPENTSLQNVDIDEIVDVFLEEEEGEMAERENRQKLYWNKEEEETLISALLDPRIKSVGFVDNEEVCNKTKDLLKNKYDQLKANSSLTASTTLATLSSGQSSLFSIFKRNSSQDDELTTYLSLPKLDFDLDPFIWCERLFSDAGNLLTAKRTCLNPELFNRLMFLKKNASFVKSIYPSTKNL</sequence>
<evidence type="ECO:0000256" key="5">
    <source>
        <dbReference type="ARBA" id="ARBA00023242"/>
    </source>
</evidence>
<keyword evidence="2" id="KW-0479">Metal-binding</keyword>
<dbReference type="GO" id="GO:0005634">
    <property type="term" value="C:nucleus"/>
    <property type="evidence" value="ECO:0007669"/>
    <property type="project" value="UniProtKB-SubCell"/>
</dbReference>
<keyword evidence="4" id="KW-0862">Zinc</keyword>
<evidence type="ECO:0000256" key="3">
    <source>
        <dbReference type="ARBA" id="ARBA00022771"/>
    </source>
</evidence>
<dbReference type="InterPro" id="IPR052035">
    <property type="entry name" value="ZnF_BED_domain_contain"/>
</dbReference>
<accession>A0A8H3QY88</accession>
<evidence type="ECO:0000256" key="4">
    <source>
        <dbReference type="ARBA" id="ARBA00022833"/>
    </source>
</evidence>
<evidence type="ECO:0000313" key="7">
    <source>
        <dbReference type="EMBL" id="GES96426.1"/>
    </source>
</evidence>
<dbReference type="OrthoDB" id="1607513at2759"/>
<feature type="region of interest" description="Disordered" evidence="6">
    <location>
        <begin position="1"/>
        <end position="30"/>
    </location>
</feature>
<dbReference type="GO" id="GO:0008270">
    <property type="term" value="F:zinc ion binding"/>
    <property type="evidence" value="ECO:0007669"/>
    <property type="project" value="UniProtKB-KW"/>
</dbReference>
<protein>
    <submittedName>
        <fullName evidence="7">Zinc finger BED domain-containing protein 1-like</fullName>
    </submittedName>
</protein>
<comment type="subcellular location">
    <subcellularLocation>
        <location evidence="1">Nucleus</location>
    </subcellularLocation>
</comment>
<name>A0A8H3QY88_9GLOM</name>
<comment type="caution">
    <text evidence="7">The sequence shown here is derived from an EMBL/GenBank/DDBJ whole genome shotgun (WGS) entry which is preliminary data.</text>
</comment>
<dbReference type="InterPro" id="IPR012337">
    <property type="entry name" value="RNaseH-like_sf"/>
</dbReference>
<gene>
    <name evidence="7" type="ORF">RCL2_002305600</name>
</gene>
<organism evidence="7 8">
    <name type="scientific">Rhizophagus clarus</name>
    <dbReference type="NCBI Taxonomy" id="94130"/>
    <lineage>
        <taxon>Eukaryota</taxon>
        <taxon>Fungi</taxon>
        <taxon>Fungi incertae sedis</taxon>
        <taxon>Mucoromycota</taxon>
        <taxon>Glomeromycotina</taxon>
        <taxon>Glomeromycetes</taxon>
        <taxon>Glomerales</taxon>
        <taxon>Glomeraceae</taxon>
        <taxon>Rhizophagus</taxon>
    </lineage>
</organism>
<reference evidence="7" key="1">
    <citation type="submission" date="2019-10" db="EMBL/GenBank/DDBJ databases">
        <title>Conservation and host-specific expression of non-tandemly repeated heterogenous ribosome RNA gene in arbuscular mycorrhizal fungi.</title>
        <authorList>
            <person name="Maeda T."/>
            <person name="Kobayashi Y."/>
            <person name="Nakagawa T."/>
            <person name="Ezawa T."/>
            <person name="Yamaguchi K."/>
            <person name="Bino T."/>
            <person name="Nishimoto Y."/>
            <person name="Shigenobu S."/>
            <person name="Kawaguchi M."/>
        </authorList>
    </citation>
    <scope>NUCLEOTIDE SEQUENCE</scope>
    <source>
        <strain evidence="7">HR1</strain>
    </source>
</reference>
<keyword evidence="3" id="KW-0863">Zinc-finger</keyword>
<dbReference type="PANTHER" id="PTHR46481:SF10">
    <property type="entry name" value="ZINC FINGER BED DOMAIN-CONTAINING PROTEIN 39"/>
    <property type="match status" value="1"/>
</dbReference>
<evidence type="ECO:0000256" key="2">
    <source>
        <dbReference type="ARBA" id="ARBA00022723"/>
    </source>
</evidence>